<dbReference type="Pfam" id="PF00530">
    <property type="entry name" value="SRCR"/>
    <property type="match status" value="2"/>
</dbReference>
<evidence type="ECO:0000256" key="8">
    <source>
        <dbReference type="ARBA" id="ARBA00023180"/>
    </source>
</evidence>
<dbReference type="InterPro" id="IPR001190">
    <property type="entry name" value="SRCR"/>
</dbReference>
<dbReference type="InterPro" id="IPR036772">
    <property type="entry name" value="SRCR-like_dom_sf"/>
</dbReference>
<dbReference type="OrthoDB" id="5985067at2759"/>
<dbReference type="Gene3D" id="3.10.250.10">
    <property type="entry name" value="SRCR-like domain"/>
    <property type="match status" value="2"/>
</dbReference>
<evidence type="ECO:0000256" key="1">
    <source>
        <dbReference type="ARBA" id="ARBA00004167"/>
    </source>
</evidence>
<evidence type="ECO:0000256" key="4">
    <source>
        <dbReference type="ARBA" id="ARBA00022737"/>
    </source>
</evidence>
<keyword evidence="7 9" id="KW-1015">Disulfide bond</keyword>
<comment type="caution">
    <text evidence="9">Lacks conserved residue(s) required for the propagation of feature annotation.</text>
</comment>
<dbReference type="InterPro" id="IPR012334">
    <property type="entry name" value="Pectin_lyas_fold"/>
</dbReference>
<comment type="subcellular location">
    <subcellularLocation>
        <location evidence="1">Membrane</location>
        <topology evidence="1">Single-pass membrane protein</topology>
    </subcellularLocation>
</comment>
<reference evidence="10" key="1">
    <citation type="submission" date="2020-04" db="EMBL/GenBank/DDBJ databases">
        <authorList>
            <person name="Alioto T."/>
            <person name="Alioto T."/>
            <person name="Gomez Garrido J."/>
        </authorList>
    </citation>
    <scope>NUCLEOTIDE SEQUENCE</scope>
    <source>
        <strain evidence="10">A484AB</strain>
    </source>
</reference>
<dbReference type="EMBL" id="CACRXK020000390">
    <property type="protein sequence ID" value="CAB3981434.1"/>
    <property type="molecule type" value="Genomic_DNA"/>
</dbReference>
<name>A0A6S7FNI0_PARCT</name>
<keyword evidence="8" id="KW-0325">Glycoprotein</keyword>
<evidence type="ECO:0000256" key="9">
    <source>
        <dbReference type="PROSITE-ProRule" id="PRU00196"/>
    </source>
</evidence>
<keyword evidence="3" id="KW-0732">Signal</keyword>
<dbReference type="InterPro" id="IPR053243">
    <property type="entry name" value="SJ_maturation_regulator"/>
</dbReference>
<keyword evidence="2" id="KW-0812">Transmembrane</keyword>
<dbReference type="FunFam" id="3.10.250.10:FF:000016">
    <property type="entry name" value="Scavenger receptor cysteine-rich protein type 12"/>
    <property type="match status" value="1"/>
</dbReference>
<evidence type="ECO:0000256" key="3">
    <source>
        <dbReference type="ARBA" id="ARBA00022729"/>
    </source>
</evidence>
<dbReference type="SUPFAM" id="SSF56487">
    <property type="entry name" value="SRCR-like"/>
    <property type="match status" value="2"/>
</dbReference>
<organism evidence="10 11">
    <name type="scientific">Paramuricea clavata</name>
    <name type="common">Red gorgonian</name>
    <name type="synonym">Violescent sea-whip</name>
    <dbReference type="NCBI Taxonomy" id="317549"/>
    <lineage>
        <taxon>Eukaryota</taxon>
        <taxon>Metazoa</taxon>
        <taxon>Cnidaria</taxon>
        <taxon>Anthozoa</taxon>
        <taxon>Octocorallia</taxon>
        <taxon>Malacalcyonacea</taxon>
        <taxon>Plexauridae</taxon>
        <taxon>Paramuricea</taxon>
    </lineage>
</organism>
<dbReference type="SUPFAM" id="SSF51126">
    <property type="entry name" value="Pectin lyase-like"/>
    <property type="match status" value="3"/>
</dbReference>
<dbReference type="PANTHER" id="PTHR47653:SF1">
    <property type="entry name" value="DELETED IN MALIGNANT BRAIN TUMORS 1 PROTEIN"/>
    <property type="match status" value="1"/>
</dbReference>
<sequence length="2058" mass="233492">MGISLDVNHETTVIRNSLITNTNANCIFVSGGRSAIQILNNTFHHNGNSIFVSSMSYYASFYAKGNTFHNNDATKMLKFFISGDVARSVIKIANNNIFNNTCENLVDVDYSGYHCSGLQTIALANNNWRNNQMRGTSVILKRTYYWYCSAVFRINVLLMENDFLDNTGRGIVDIQPKESTSIILTSNFLQRNVLEKSAIVAALHEGSNNDISLLHNRFFNNTAEKLVDVTVSSGNVLIHDNSMVHNEVDKSIFNLVTKNSLSMGSFNFTRNSLIANGLRQRYLSFPYNSINNVAAVICSSRHIQTSVNENFFENPLFPWELILTQTFEPYEIDGKYNWWGSKNGKEIILKIFDFRWRNYLPRLNFSPFLASANLSDVSTNETRVDFRNGSVLGGHVTDYIVLEKDNSPYTVIRDVVIYPNAILTIEKGVQINVLPNIGFHVYGKLELLGEWNNPIQFDITTKFSGFTNFGAYPLRLVHGSKPWEGIVEIFYNKTWGTICDDGNSYSNSIVLCKQLGYEGYSRSYSYTPSSSSTKPVWWRYLRCNSNIHHDISTCSFDGWGVSCYGGLWTARCDPGYWRGIRFRETAKASQISHVKFERGGGQIRNDISSYVLHFDVLRQALSDVEIHDFFQSGIKIVFQEPGFVINNVLIRNDRGHGYNSASHGIETSSALTCYNCSVFGTYRGFYFLEFNIQNFLYEIEIKPVDFLVAPTFMLRKEISMCEQNMSVIMGMDDMKIITMSKSSYSYQDVECFLTVSILSRITLVATEISLISGETFTISKSNLNSSNGTEFTLRQHDVYIIGPGSKALSFQKTDNKDISFFGGVLEKNYYGILIQQIMSDIRYLNLQNITLKGNTYGIQLHYNSDVRYLNLQNVTLKGNSYGIYTSSSSLNISIDNCVITSGNTAITLHDSSQTLSVRNSEIYDCHYGLDIISYYNYRSVNIELESCILGRNSYVIRTYGYYHTNYRLRGAVILRRCILVENSRIYYSYSYYNNKPQVSLEINECNISRTKHPGFELHLDQSNNNLTFYNNTFVGNSHTVLRMWKNSVDSSRSSILIDKNIFVNNSLSPDDALIDFSGKGIGTLFTDINENTFMKNKCSFMIKVHIQSNRAAGFFSFKNNILEDNEGVPSNSPKNVVTDVRSYSVGLLGCISNRYNIQHNVFDNELMEKELFIGRPCGSNYILSENFDIDATFNYWGTSSTVNLHKRLFHFENWNDRPKVKYLPAAAARNFTDVITSRVFSNQSQIGGYVNSSLRLTTKYSPYVVMNDLTISENVTLTIEPGVQLYLKPNIGLLVFGNIVAHGTVNEEIKFCSLESKCKYVQRTISIRLVGGDREYRGKLEIRVGGRWLGACRYYFTSRDGSVACRQLSYGRYVNHETRYFGRSSLYKVSFNCRGNETSLSNCKNQTVYYCGSEYYGVYLECERDFRWGNIRIALPKSVNSSDYYHENEQSSLRNIFIHSGGHLHDQDASAIQIIERSPSITHLHIIESNGIEFIGQKQMIALEHINIENSLQFPAIVILGNKGSISISRSSMKGGNKHGVTIAPLKNMTFFQPYLGQHDLCDPLQKLYVDSQSYVFLNQRSEIRDIFCGLEILSPNNTIIHFRLLSWVRSSYSIKIIAGGHPSFVRNIYDWNTRQYLDKVTVIPSNSLVIEAVISTLRGFLAEITVIGKTGLLKHEDVSINIDESTFQEISGAAVHYTSDLTVSNRVTIKRSHITVKGNKGGPIKPSIQMLVRNNDTIEISNNVLASTNQGGIHIYLFKKQAMVNIVNNIIYRNINGSEAIYIVVFSRDASSELLMAGNHLHLNDIVFPHDMVVVKNLAATIIENVFYDNTARYTMNFVGGSKENITSVIKRNIFFLNKGYLHTVLLQSNGREIINENYFTNPSNEFELSTLPSLFPGTVVNASNNWWGNVKPELIMKRIKDKRRATELPHVIYQPFLRSPTQIFSTGLCPFGWIYLNRKCYYNLRSAQNFKNSQDMCKATSSQDSGCWVFDGKIRKAPCGLTRPTICEKSSRKFFAPSSKLFVRNKTPFIKASTQALDNRDKRCGLLCNGTTPSLI</sequence>
<comment type="caution">
    <text evidence="10">The sequence shown here is derived from an EMBL/GenBank/DDBJ whole genome shotgun (WGS) entry which is preliminary data.</text>
</comment>
<dbReference type="PANTHER" id="PTHR47653">
    <property type="entry name" value="PROTEIN BARK BEETLE"/>
    <property type="match status" value="1"/>
</dbReference>
<dbReference type="SMART" id="SM00710">
    <property type="entry name" value="PbH1"/>
    <property type="match status" value="14"/>
</dbReference>
<keyword evidence="5" id="KW-1133">Transmembrane helix</keyword>
<evidence type="ECO:0000313" key="10">
    <source>
        <dbReference type="EMBL" id="CAB3981434.1"/>
    </source>
</evidence>
<feature type="disulfide bond" evidence="9">
    <location>
        <begin position="1393"/>
        <end position="1403"/>
    </location>
</feature>
<evidence type="ECO:0000256" key="7">
    <source>
        <dbReference type="ARBA" id="ARBA00023157"/>
    </source>
</evidence>
<accession>A0A6S7FNI0</accession>
<dbReference type="InterPro" id="IPR006626">
    <property type="entry name" value="PbH1"/>
</dbReference>
<evidence type="ECO:0000313" key="11">
    <source>
        <dbReference type="Proteomes" id="UP001152795"/>
    </source>
</evidence>
<dbReference type="PROSITE" id="PS50287">
    <property type="entry name" value="SRCR_2"/>
    <property type="match status" value="2"/>
</dbReference>
<evidence type="ECO:0000256" key="2">
    <source>
        <dbReference type="ARBA" id="ARBA00022692"/>
    </source>
</evidence>
<dbReference type="SUPFAM" id="SSF56436">
    <property type="entry name" value="C-type lectin-like"/>
    <property type="match status" value="1"/>
</dbReference>
<dbReference type="GO" id="GO:0045217">
    <property type="term" value="P:cell-cell junction maintenance"/>
    <property type="evidence" value="ECO:0007669"/>
    <property type="project" value="TreeGrafter"/>
</dbReference>
<dbReference type="GO" id="GO:0016020">
    <property type="term" value="C:membrane"/>
    <property type="evidence" value="ECO:0007669"/>
    <property type="project" value="UniProtKB-SubCell"/>
</dbReference>
<keyword evidence="6" id="KW-0472">Membrane</keyword>
<evidence type="ECO:0000256" key="5">
    <source>
        <dbReference type="ARBA" id="ARBA00022989"/>
    </source>
</evidence>
<dbReference type="InterPro" id="IPR039448">
    <property type="entry name" value="Beta_helix"/>
</dbReference>
<dbReference type="Proteomes" id="UP001152795">
    <property type="component" value="Unassembled WGS sequence"/>
</dbReference>
<dbReference type="Gene3D" id="2.160.20.10">
    <property type="entry name" value="Single-stranded right-handed beta-helix, Pectin lyase-like"/>
    <property type="match status" value="1"/>
</dbReference>
<gene>
    <name evidence="10" type="ORF">PACLA_8A000470</name>
</gene>
<dbReference type="Pfam" id="PF13229">
    <property type="entry name" value="Beta_helix"/>
    <property type="match status" value="1"/>
</dbReference>
<keyword evidence="4" id="KW-0677">Repeat</keyword>
<dbReference type="InterPro" id="IPR016187">
    <property type="entry name" value="CTDL_fold"/>
</dbReference>
<dbReference type="SMART" id="SM00202">
    <property type="entry name" value="SR"/>
    <property type="match status" value="2"/>
</dbReference>
<protein>
    <submittedName>
        <fullName evidence="10">Bark beetle isoform X1</fullName>
    </submittedName>
</protein>
<evidence type="ECO:0000256" key="6">
    <source>
        <dbReference type="ARBA" id="ARBA00023136"/>
    </source>
</evidence>
<keyword evidence="11" id="KW-1185">Reference proteome</keyword>
<dbReference type="InterPro" id="IPR011050">
    <property type="entry name" value="Pectin_lyase_fold/virulence"/>
</dbReference>
<proteinExistence type="predicted"/>